<accession>A0A9D2LZF2</accession>
<organism evidence="5 6">
    <name type="scientific">Candidatus Acutalibacter ornithocaccae</name>
    <dbReference type="NCBI Taxonomy" id="2838416"/>
    <lineage>
        <taxon>Bacteria</taxon>
        <taxon>Bacillati</taxon>
        <taxon>Bacillota</taxon>
        <taxon>Clostridia</taxon>
        <taxon>Eubacteriales</taxon>
        <taxon>Acutalibacteraceae</taxon>
        <taxon>Acutalibacter</taxon>
    </lineage>
</organism>
<dbReference type="AlphaFoldDB" id="A0A9D2LZF2"/>
<dbReference type="Gene3D" id="3.40.50.1820">
    <property type="entry name" value="alpha/beta hydrolase"/>
    <property type="match status" value="1"/>
</dbReference>
<dbReference type="InterPro" id="IPR054579">
    <property type="entry name" value="GCE-like_dom"/>
</dbReference>
<reference evidence="5" key="2">
    <citation type="submission" date="2021-04" db="EMBL/GenBank/DDBJ databases">
        <authorList>
            <person name="Gilroy R."/>
        </authorList>
    </citation>
    <scope>NUCLEOTIDE SEQUENCE</scope>
    <source>
        <strain evidence="5">ChiBcolR8-3208</strain>
    </source>
</reference>
<sequence>MKIPQNLPRFSDYTREEALRLLLEKEYGCPPPQPDTLEFHVVRREEDAFAGKAVHATVEAWATFQGRGFSFPFHLVCPKAGQPVPGVVLLNFTPAVPDPYLPSEELCDLGLTVASFHCGDVSPDNGDFTSKAGGLFQVDRSLPTAPGKLALWAWGASVVREYLAACPEIDQKAVAVAGHSRLGKTALLAGALDKRFQFVFANESGCSGAALYRGKQGETAADIQRVFPYWFSPSFASCTGDPEQLPFDQHFLLSLIAPRKLYVSSAAEDLWSDPAAEFLGCLAASPAFEAAGVPGLVGAGEEPQLGQACHQGNIGYHLRAGKHFLSREDWRQFAAYLFLHREK</sequence>
<keyword evidence="2" id="KW-0732">Signal</keyword>
<dbReference type="EMBL" id="DWXZ01000148">
    <property type="protein sequence ID" value="HJB37829.1"/>
    <property type="molecule type" value="Genomic_DNA"/>
</dbReference>
<evidence type="ECO:0000256" key="3">
    <source>
        <dbReference type="ARBA" id="ARBA00022801"/>
    </source>
</evidence>
<keyword evidence="3" id="KW-0378">Hydrolase</keyword>
<reference evidence="5" key="1">
    <citation type="journal article" date="2021" name="PeerJ">
        <title>Extensive microbial diversity within the chicken gut microbiome revealed by metagenomics and culture.</title>
        <authorList>
            <person name="Gilroy R."/>
            <person name="Ravi A."/>
            <person name="Getino M."/>
            <person name="Pursley I."/>
            <person name="Horton D.L."/>
            <person name="Alikhan N.F."/>
            <person name="Baker D."/>
            <person name="Gharbi K."/>
            <person name="Hall N."/>
            <person name="Watson M."/>
            <person name="Adriaenssens E.M."/>
            <person name="Foster-Nyarko E."/>
            <person name="Jarju S."/>
            <person name="Secka A."/>
            <person name="Antonio M."/>
            <person name="Oren A."/>
            <person name="Chaudhuri R.R."/>
            <person name="La Ragione R."/>
            <person name="Hildebrand F."/>
            <person name="Pallen M.J."/>
        </authorList>
    </citation>
    <scope>NUCLEOTIDE SEQUENCE</scope>
    <source>
        <strain evidence="5">ChiBcolR8-3208</strain>
    </source>
</reference>
<dbReference type="Proteomes" id="UP000824214">
    <property type="component" value="Unassembled WGS sequence"/>
</dbReference>
<gene>
    <name evidence="5" type="ORF">H9942_07160</name>
</gene>
<dbReference type="InterPro" id="IPR029058">
    <property type="entry name" value="AB_hydrolase_fold"/>
</dbReference>
<name>A0A9D2LZF2_9FIRM</name>
<comment type="caution">
    <text evidence="5">The sequence shown here is derived from an EMBL/GenBank/DDBJ whole genome shotgun (WGS) entry which is preliminary data.</text>
</comment>
<keyword evidence="1" id="KW-0719">Serine esterase</keyword>
<protein>
    <recommendedName>
        <fullName evidence="4">4-O-methyl-glucuronoyl methylesterase-like domain-containing protein</fullName>
    </recommendedName>
</protein>
<evidence type="ECO:0000313" key="6">
    <source>
        <dbReference type="Proteomes" id="UP000824214"/>
    </source>
</evidence>
<proteinExistence type="predicted"/>
<feature type="domain" description="4-O-methyl-glucuronoyl methylesterase-like" evidence="4">
    <location>
        <begin position="65"/>
        <end position="292"/>
    </location>
</feature>
<dbReference type="GO" id="GO:0052689">
    <property type="term" value="F:carboxylic ester hydrolase activity"/>
    <property type="evidence" value="ECO:0007669"/>
    <property type="project" value="UniProtKB-KW"/>
</dbReference>
<evidence type="ECO:0000259" key="4">
    <source>
        <dbReference type="Pfam" id="PF22244"/>
    </source>
</evidence>
<evidence type="ECO:0000256" key="1">
    <source>
        <dbReference type="ARBA" id="ARBA00022487"/>
    </source>
</evidence>
<evidence type="ECO:0000256" key="2">
    <source>
        <dbReference type="ARBA" id="ARBA00022729"/>
    </source>
</evidence>
<dbReference type="SUPFAM" id="SSF53474">
    <property type="entry name" value="alpha/beta-Hydrolases"/>
    <property type="match status" value="1"/>
</dbReference>
<dbReference type="Pfam" id="PF22244">
    <property type="entry name" value="GCE_fung"/>
    <property type="match status" value="1"/>
</dbReference>
<evidence type="ECO:0000313" key="5">
    <source>
        <dbReference type="EMBL" id="HJB37829.1"/>
    </source>
</evidence>